<dbReference type="SMART" id="SM00387">
    <property type="entry name" value="HATPase_c"/>
    <property type="match status" value="1"/>
</dbReference>
<feature type="coiled-coil region" evidence="5">
    <location>
        <begin position="578"/>
        <end position="605"/>
    </location>
</feature>
<dbReference type="AlphaFoldDB" id="A0A237YBX6"/>
<evidence type="ECO:0000313" key="7">
    <source>
        <dbReference type="EMBL" id="MBD0220382.1"/>
    </source>
</evidence>
<organism evidence="7 13">
    <name type="scientific">Acinetobacter baumannii</name>
    <dbReference type="NCBI Taxonomy" id="470"/>
    <lineage>
        <taxon>Bacteria</taxon>
        <taxon>Pseudomonadati</taxon>
        <taxon>Pseudomonadota</taxon>
        <taxon>Gammaproteobacteria</taxon>
        <taxon>Moraxellales</taxon>
        <taxon>Moraxellaceae</taxon>
        <taxon>Acinetobacter</taxon>
        <taxon>Acinetobacter calcoaceticus/baumannii complex</taxon>
    </lineage>
</organism>
<dbReference type="Proteomes" id="UP000516419">
    <property type="component" value="Chromosome"/>
</dbReference>
<dbReference type="PRINTS" id="PR00344">
    <property type="entry name" value="BCTRLSENSOR"/>
</dbReference>
<dbReference type="EMBL" id="NEPB01000012">
    <property type="protein sequence ID" value="PRN35413.1"/>
    <property type="molecule type" value="Genomic_DNA"/>
</dbReference>
<dbReference type="Gene3D" id="3.30.565.10">
    <property type="entry name" value="Histidine kinase-like ATPase, C-terminal domain"/>
    <property type="match status" value="2"/>
</dbReference>
<evidence type="ECO:0000313" key="12">
    <source>
        <dbReference type="Proteomes" id="UP000516419"/>
    </source>
</evidence>
<keyword evidence="3" id="KW-0808">Transferase</keyword>
<dbReference type="EC" id="2.7.13.3" evidence="2"/>
<dbReference type="InterPro" id="IPR050351">
    <property type="entry name" value="BphY/WalK/GraS-like"/>
</dbReference>
<dbReference type="EMBL" id="VMBB01000004">
    <property type="protein sequence ID" value="MDR8259672.1"/>
    <property type="molecule type" value="Genomic_DNA"/>
</dbReference>
<reference evidence="9 11" key="1">
    <citation type="submission" date="2017-04" db="EMBL/GenBank/DDBJ databases">
        <title>Comparison of Acinetobacter baumannii whole genome sequences from two major hospitals in Kuwait.</title>
        <authorList>
            <person name="Nasser K."/>
            <person name="Habibi N."/>
            <person name="Khan M.W."/>
            <person name="Purohit P."/>
            <person name="Al-Obaid I."/>
            <person name="Dhar R."/>
            <person name="Al-Fouzan W."/>
            <person name="Mustafa A.S."/>
        </authorList>
    </citation>
    <scope>NUCLEOTIDE SEQUENCE [LARGE SCALE GENOMIC DNA]</scope>
    <source>
        <strain evidence="9 11">KUFAR57</strain>
    </source>
</reference>
<evidence type="ECO:0000256" key="5">
    <source>
        <dbReference type="SAM" id="Coils"/>
    </source>
</evidence>
<dbReference type="EMBL" id="JACSVK010000023">
    <property type="protein sequence ID" value="MBD0220382.1"/>
    <property type="molecule type" value="Genomic_DNA"/>
</dbReference>
<proteinExistence type="predicted"/>
<evidence type="ECO:0000256" key="1">
    <source>
        <dbReference type="ARBA" id="ARBA00000085"/>
    </source>
</evidence>
<dbReference type="Proteomes" id="UP000237823">
    <property type="component" value="Unassembled WGS sequence"/>
</dbReference>
<evidence type="ECO:0000313" key="10">
    <source>
        <dbReference type="EMBL" id="QNV21145.1"/>
    </source>
</evidence>
<dbReference type="PANTHER" id="PTHR42878:SF14">
    <property type="entry name" value="OSMOLARITY TWO-COMPONENT SYSTEM PROTEIN SSK1"/>
    <property type="match status" value="1"/>
</dbReference>
<reference evidence="8" key="2">
    <citation type="submission" date="2019-07" db="EMBL/GenBank/DDBJ databases">
        <title>Biological characteristics of mucoid Acinetobacter baumannii from a general hospital in China.</title>
        <authorList>
            <person name="Hua X."/>
            <person name="Yu Y."/>
        </authorList>
    </citation>
    <scope>NUCLEOTIDE SEQUENCE [LARGE SCALE GENOMIC DNA]</scope>
    <source>
        <strain evidence="8">N41</strain>
    </source>
</reference>
<evidence type="ECO:0000313" key="11">
    <source>
        <dbReference type="Proteomes" id="UP000237823"/>
    </source>
</evidence>
<dbReference type="Proteomes" id="UP000634608">
    <property type="component" value="Unassembled WGS sequence"/>
</dbReference>
<dbReference type="GO" id="GO:0030295">
    <property type="term" value="F:protein kinase activator activity"/>
    <property type="evidence" value="ECO:0007669"/>
    <property type="project" value="TreeGrafter"/>
</dbReference>
<dbReference type="GO" id="GO:0000156">
    <property type="term" value="F:phosphorelay response regulator activity"/>
    <property type="evidence" value="ECO:0007669"/>
    <property type="project" value="TreeGrafter"/>
</dbReference>
<feature type="coiled-coil region" evidence="5">
    <location>
        <begin position="487"/>
        <end position="543"/>
    </location>
</feature>
<dbReference type="OMA" id="EVWDNGH"/>
<dbReference type="InterPro" id="IPR036890">
    <property type="entry name" value="HATPase_C_sf"/>
</dbReference>
<dbReference type="SUPFAM" id="SSF55874">
    <property type="entry name" value="ATPase domain of HSP90 chaperone/DNA topoisomerase II/histidine kinase"/>
    <property type="match status" value="3"/>
</dbReference>
<sequence>MSHSFKVAARTLRHLGGELITSDEMALNELIKNAFDAGSKRVKVFINYPMNLAVLSKTLEDFTSLKINKNKALELIEINTKLYINPLNTAPLSTFLTYIDQVLNTINEQNKPNILSEIKDNFYNIKICDTGHGMTESELESVFLTIGTPSKLSQKSNGDRILLGEKGIGRLSMMKLGNKATVITKTIDDQICNSISFNWQDFDNPDLYLDEITIETQKINYPETFITGTQIHITELLSDWSLKKTEIFVKEYIQRLRSPFREGKSDFPIDILLNDTRLNITPIPSWLKEQSSLQAEYIFEPSQINSALHGSLIWKDSSAPDIRSWSIDDLSRILNTSSSQLNLLGPLKIKFLWFNRKDLIGTIERSLKNIKEELNLWVGGFSIYRDGFRIGFTGGLNDDWLKMDSKALKSQGYTFNRYQTVGEISISKIKNPNLKDTASRQSLVNNNEFELLQDLISEIIIKDTKSRIEDRKKILEIVATDAFIKSLDKSDESYKKASEALNTLSKNGSQEDKDIIDMAQNVMKNQNELINQLNAKMEKAFETNTDILELANLGQMVDIIAHELARITENTSNLLIRLKNSEDNKEETSNIMNELRKQIIATEKRIRSIDVLSPAVRQRKESYDITAQFKTILEGYAPKLQRHNINYKITVDDSSELKPVQVTMVRGLVAQIMENLLTNSVYWLDQGLKIGEKEKLIELNIESDTKIIYIRDNGPGVDPAYHLDIFKPYFTNRRGGKGLGLYIAAEIAKYHESKLYLSNEIEQDGKLRTFIIELPKSSI</sequence>
<dbReference type="GO" id="GO:0004673">
    <property type="term" value="F:protein histidine kinase activity"/>
    <property type="evidence" value="ECO:0007669"/>
    <property type="project" value="UniProtKB-EC"/>
</dbReference>
<dbReference type="Pfam" id="PF13589">
    <property type="entry name" value="HATPase_c_3"/>
    <property type="match status" value="1"/>
</dbReference>
<evidence type="ECO:0000313" key="9">
    <source>
        <dbReference type="EMBL" id="PRN35413.1"/>
    </source>
</evidence>
<reference evidence="7" key="3">
    <citation type="submission" date="2020-08" db="EMBL/GenBank/DDBJ databases">
        <title>Diversity of carbapenem-resistant Acinetobacter baumannii and bacteriophage-mediated spread of the Oxa23 carbapenemase.</title>
        <authorList>
            <person name="Abouelfetouh A."/>
            <person name="Mattock J."/>
            <person name="Turner D."/>
            <person name="Li E."/>
            <person name="Evans B.A."/>
        </authorList>
    </citation>
    <scope>NUCLEOTIDE SEQUENCE</scope>
    <source>
        <strain evidence="7">A86</strain>
    </source>
</reference>
<dbReference type="InterPro" id="IPR004358">
    <property type="entry name" value="Sig_transdc_His_kin-like_C"/>
</dbReference>
<evidence type="ECO:0000256" key="3">
    <source>
        <dbReference type="ARBA" id="ARBA00022679"/>
    </source>
</evidence>
<evidence type="ECO:0000256" key="2">
    <source>
        <dbReference type="ARBA" id="ARBA00012438"/>
    </source>
</evidence>
<dbReference type="InterPro" id="IPR005467">
    <property type="entry name" value="His_kinase_dom"/>
</dbReference>
<evidence type="ECO:0000256" key="4">
    <source>
        <dbReference type="ARBA" id="ARBA00022777"/>
    </source>
</evidence>
<evidence type="ECO:0000259" key="6">
    <source>
        <dbReference type="PROSITE" id="PS50109"/>
    </source>
</evidence>
<feature type="domain" description="Histidine kinase" evidence="6">
    <location>
        <begin position="559"/>
        <end position="778"/>
    </location>
</feature>
<dbReference type="RefSeq" id="WP_000019725.1">
    <property type="nucleotide sequence ID" value="NZ_AP024415.1"/>
</dbReference>
<reference evidence="10 12" key="4">
    <citation type="submission" date="2020-09" db="EMBL/GenBank/DDBJ databases">
        <title>Carbapenem-Resistant Acinetobacter baumannii devoid of typical resistance factors.</title>
        <authorList>
            <person name="Hoffmann M."/>
            <person name="Luo Y."/>
            <person name="Strain E."/>
            <person name="Rand H."/>
            <person name="Javkar K.G."/>
        </authorList>
    </citation>
    <scope>NUCLEOTIDE SEQUENCE [LARGE SCALE GENOMIC DNA]</scope>
    <source>
        <strain evidence="10 12">CFSAN093705</strain>
    </source>
</reference>
<dbReference type="KEGG" id="abw:BL01_07405"/>
<accession>A0A237YBX6</accession>
<name>A0A237YBX6_ACIBA</name>
<comment type="catalytic activity">
    <reaction evidence="1">
        <text>ATP + protein L-histidine = ADP + protein N-phospho-L-histidine.</text>
        <dbReference type="EC" id="2.7.13.3"/>
    </reaction>
</comment>
<evidence type="ECO:0000313" key="8">
    <source>
        <dbReference type="EMBL" id="MDR8259672.1"/>
    </source>
</evidence>
<dbReference type="EMBL" id="CP061525">
    <property type="protein sequence ID" value="QNV21145.1"/>
    <property type="molecule type" value="Genomic_DNA"/>
</dbReference>
<keyword evidence="5" id="KW-0175">Coiled coil</keyword>
<dbReference type="PROSITE" id="PS50109">
    <property type="entry name" value="HIS_KIN"/>
    <property type="match status" value="1"/>
</dbReference>
<dbReference type="Pfam" id="PF02518">
    <property type="entry name" value="HATPase_c"/>
    <property type="match status" value="1"/>
</dbReference>
<dbReference type="InterPro" id="IPR003594">
    <property type="entry name" value="HATPase_dom"/>
</dbReference>
<dbReference type="STRING" id="1096995.BJAB07104_00750"/>
<evidence type="ECO:0000313" key="13">
    <source>
        <dbReference type="Proteomes" id="UP000634608"/>
    </source>
</evidence>
<keyword evidence="4 7" id="KW-0418">Kinase</keyword>
<dbReference type="GO" id="GO:0007234">
    <property type="term" value="P:osmosensory signaling via phosphorelay pathway"/>
    <property type="evidence" value="ECO:0007669"/>
    <property type="project" value="TreeGrafter"/>
</dbReference>
<gene>
    <name evidence="9" type="ORF">B9W25_07850</name>
    <name evidence="8" type="ORF">FPK87_04150</name>
    <name evidence="10" type="ORF">FQZ18_15565</name>
    <name evidence="7" type="ORF">IAG11_10805</name>
</gene>
<protein>
    <recommendedName>
        <fullName evidence="2">histidine kinase</fullName>
        <ecNumber evidence="2">2.7.13.3</ecNumber>
    </recommendedName>
</protein>
<dbReference type="PANTHER" id="PTHR42878">
    <property type="entry name" value="TWO-COMPONENT HISTIDINE KINASE"/>
    <property type="match status" value="1"/>
</dbReference>